<protein>
    <recommendedName>
        <fullName evidence="1">Conserved oligomeric Golgi complex subunit 4 C-terminal domain-containing protein</fullName>
    </recommendedName>
</protein>
<dbReference type="PANTHER" id="PTHR24016">
    <property type="entry name" value="CONSERVED OLIGOMERIC GOLGI COMPLEX SUBUNIT 4"/>
    <property type="match status" value="1"/>
</dbReference>
<organism evidence="2 3">
    <name type="scientific">Timema podura</name>
    <name type="common">Walking stick</name>
    <dbReference type="NCBI Taxonomy" id="61482"/>
    <lineage>
        <taxon>Eukaryota</taxon>
        <taxon>Metazoa</taxon>
        <taxon>Ecdysozoa</taxon>
        <taxon>Arthropoda</taxon>
        <taxon>Hexapoda</taxon>
        <taxon>Insecta</taxon>
        <taxon>Pterygota</taxon>
        <taxon>Neoptera</taxon>
        <taxon>Polyneoptera</taxon>
        <taxon>Phasmatodea</taxon>
        <taxon>Timematodea</taxon>
        <taxon>Timematoidea</taxon>
        <taxon>Timematidae</taxon>
        <taxon>Timema</taxon>
    </lineage>
</organism>
<dbReference type="InterPro" id="IPR048682">
    <property type="entry name" value="COG4"/>
</dbReference>
<accession>A0ABN7P283</accession>
<evidence type="ECO:0000259" key="1">
    <source>
        <dbReference type="Pfam" id="PF20662"/>
    </source>
</evidence>
<feature type="domain" description="Conserved oligomeric Golgi complex subunit 4 C-terminal" evidence="1">
    <location>
        <begin position="18"/>
        <end position="80"/>
    </location>
</feature>
<evidence type="ECO:0000313" key="2">
    <source>
        <dbReference type="EMBL" id="CAG2061229.1"/>
    </source>
</evidence>
<dbReference type="InterPro" id="IPR048684">
    <property type="entry name" value="COG4_C"/>
</dbReference>
<keyword evidence="3" id="KW-1185">Reference proteome</keyword>
<name>A0ABN7P283_TIMPD</name>
<evidence type="ECO:0000313" key="3">
    <source>
        <dbReference type="Proteomes" id="UP001153148"/>
    </source>
</evidence>
<sequence length="85" mass="9476">MLTGNNTCSQLDEIHVFQEEFASYEADEAFIQNLIMNLQGLLTSLKPNLTPGNYDTIVSILTSEVTSHMEKVVLKSSFNRVSPPN</sequence>
<dbReference type="Gene3D" id="1.20.58.1970">
    <property type="match status" value="1"/>
</dbReference>
<dbReference type="Pfam" id="PF20662">
    <property type="entry name" value="COG4_C"/>
    <property type="match status" value="1"/>
</dbReference>
<gene>
    <name evidence="2" type="ORF">TPAB3V08_LOCUS8184</name>
</gene>
<dbReference type="EMBL" id="CAJPIN010015054">
    <property type="protein sequence ID" value="CAG2061229.1"/>
    <property type="molecule type" value="Genomic_DNA"/>
</dbReference>
<dbReference type="PANTHER" id="PTHR24016:SF0">
    <property type="entry name" value="CONSERVED OLIGOMERIC GOLGI COMPLEX SUBUNIT 4"/>
    <property type="match status" value="1"/>
</dbReference>
<reference evidence="2" key="1">
    <citation type="submission" date="2021-03" db="EMBL/GenBank/DDBJ databases">
        <authorList>
            <person name="Tran Van P."/>
        </authorList>
    </citation>
    <scope>NUCLEOTIDE SEQUENCE</scope>
</reference>
<dbReference type="Proteomes" id="UP001153148">
    <property type="component" value="Unassembled WGS sequence"/>
</dbReference>
<comment type="caution">
    <text evidence="2">The sequence shown here is derived from an EMBL/GenBank/DDBJ whole genome shotgun (WGS) entry which is preliminary data.</text>
</comment>
<proteinExistence type="predicted"/>